<dbReference type="STRING" id="28083.Lbir_1048"/>
<dbReference type="InterPro" id="IPR011032">
    <property type="entry name" value="GroES-like_sf"/>
</dbReference>
<dbReference type="InterPro" id="IPR020843">
    <property type="entry name" value="ER"/>
</dbReference>
<dbReference type="AlphaFoldDB" id="A0A378I7H1"/>
<evidence type="ECO:0000259" key="6">
    <source>
        <dbReference type="SMART" id="SM00829"/>
    </source>
</evidence>
<dbReference type="InterPro" id="IPR013149">
    <property type="entry name" value="ADH-like_C"/>
</dbReference>
<evidence type="ECO:0000313" key="8">
    <source>
        <dbReference type="EMBL" id="STX30716.1"/>
    </source>
</evidence>
<evidence type="ECO:0000313" key="7">
    <source>
        <dbReference type="EMBL" id="KTC73786.1"/>
    </source>
</evidence>
<keyword evidence="2 5" id="KW-0479">Metal-binding</keyword>
<keyword evidence="9" id="KW-1185">Reference proteome</keyword>
<dbReference type="EMBL" id="UGNW01000001">
    <property type="protein sequence ID" value="STX30716.1"/>
    <property type="molecule type" value="Genomic_DNA"/>
</dbReference>
<dbReference type="PROSITE" id="PS00059">
    <property type="entry name" value="ADH_ZINC"/>
    <property type="match status" value="1"/>
</dbReference>
<evidence type="ECO:0000256" key="2">
    <source>
        <dbReference type="ARBA" id="ARBA00022723"/>
    </source>
</evidence>
<dbReference type="PANTHER" id="PTHR42683">
    <property type="entry name" value="ALDEHYDE REDUCTASE"/>
    <property type="match status" value="1"/>
</dbReference>
<dbReference type="EC" id="1.1.1.2" evidence="8"/>
<evidence type="ECO:0000313" key="9">
    <source>
        <dbReference type="Proteomes" id="UP000054735"/>
    </source>
</evidence>
<accession>A0A378I7H1</accession>
<keyword evidence="4 8" id="KW-0560">Oxidoreductase</keyword>
<dbReference type="EMBL" id="LNXT01000013">
    <property type="protein sequence ID" value="KTC73786.1"/>
    <property type="molecule type" value="Genomic_DNA"/>
</dbReference>
<dbReference type="InterPro" id="IPR002328">
    <property type="entry name" value="ADH_Zn_CS"/>
</dbReference>
<evidence type="ECO:0000256" key="1">
    <source>
        <dbReference type="ARBA" id="ARBA00001947"/>
    </source>
</evidence>
<dbReference type="RefSeq" id="WP_058523141.1">
    <property type="nucleotide sequence ID" value="NZ_CAAAHV010000026.1"/>
</dbReference>
<dbReference type="GO" id="GO:0008106">
    <property type="term" value="F:alcohol dehydrogenase (NADP+) activity"/>
    <property type="evidence" value="ECO:0007669"/>
    <property type="project" value="UniProtKB-EC"/>
</dbReference>
<dbReference type="FunFam" id="3.40.50.720:FF:000022">
    <property type="entry name" value="Cinnamyl alcohol dehydrogenase"/>
    <property type="match status" value="1"/>
</dbReference>
<comment type="cofactor">
    <cofactor evidence="1 5">
        <name>Zn(2+)</name>
        <dbReference type="ChEBI" id="CHEBI:29105"/>
    </cofactor>
</comment>
<evidence type="ECO:0000256" key="5">
    <source>
        <dbReference type="RuleBase" id="RU361277"/>
    </source>
</evidence>
<dbReference type="GO" id="GO:0008270">
    <property type="term" value="F:zinc ion binding"/>
    <property type="evidence" value="ECO:0007669"/>
    <property type="project" value="InterPro"/>
</dbReference>
<comment type="similarity">
    <text evidence="5">Belongs to the zinc-containing alcohol dehydrogenase family.</text>
</comment>
<dbReference type="SMART" id="SM00829">
    <property type="entry name" value="PKS_ER"/>
    <property type="match status" value="1"/>
</dbReference>
<sequence length="350" mass="38416">MISVKGYAALLPKTPLTPYSFERRATGEHDVLIDIRYCGVCHSDIHQVRDEWGPGLFPMVPGHEIAGIVREVGSKVSKFKKGDHVGVGCFVDSCRHCENCLEHQEQYCLEGMTHTYNSKERNGGQITLGGYSSEIVVDENYVLRIPDNIPLDSAAPLFCAGITLYSPLRHWNASPGKKVAIIGLGGLGHMGVKLAHAMGAEVTVLSQSMKKEADSKRLGADHFYATSNPETFSKLANHFDLIINTVSSAINWGDYTQLLKTNGTMVILGIPPQDIPIAAIPLIASRRSIAGSLIGGIKETQEMLDFCGKHNISSDIELIPISHINEAYERVLKSDVRYRFVIDIKSLNDN</sequence>
<dbReference type="Proteomes" id="UP000255066">
    <property type="component" value="Unassembled WGS sequence"/>
</dbReference>
<dbReference type="Gene3D" id="3.40.50.720">
    <property type="entry name" value="NAD(P)-binding Rossmann-like Domain"/>
    <property type="match status" value="1"/>
</dbReference>
<name>A0A378I7H1_9GAMM</name>
<dbReference type="Gene3D" id="3.90.180.10">
    <property type="entry name" value="Medium-chain alcohol dehydrogenases, catalytic domain"/>
    <property type="match status" value="1"/>
</dbReference>
<reference evidence="7 9" key="1">
    <citation type="submission" date="2015-11" db="EMBL/GenBank/DDBJ databases">
        <title>Genomic analysis of 38 Legionella species identifies large and diverse effector repertoires.</title>
        <authorList>
            <person name="Burstein D."/>
            <person name="Amaro F."/>
            <person name="Zusman T."/>
            <person name="Lifshitz Z."/>
            <person name="Cohen O."/>
            <person name="Gilbert J.A."/>
            <person name="Pupko T."/>
            <person name="Shuman H.A."/>
            <person name="Segal G."/>
        </authorList>
    </citation>
    <scope>NUCLEOTIDE SEQUENCE [LARGE SCALE GENOMIC DNA]</scope>
    <source>
        <strain evidence="7 9">CDC#1407-AL-14</strain>
    </source>
</reference>
<dbReference type="InterPro" id="IPR036291">
    <property type="entry name" value="NAD(P)-bd_dom_sf"/>
</dbReference>
<dbReference type="SUPFAM" id="SSF51735">
    <property type="entry name" value="NAD(P)-binding Rossmann-fold domains"/>
    <property type="match status" value="1"/>
</dbReference>
<evidence type="ECO:0000256" key="4">
    <source>
        <dbReference type="ARBA" id="ARBA00023002"/>
    </source>
</evidence>
<dbReference type="Proteomes" id="UP000054735">
    <property type="component" value="Unassembled WGS sequence"/>
</dbReference>
<evidence type="ECO:0000256" key="3">
    <source>
        <dbReference type="ARBA" id="ARBA00022833"/>
    </source>
</evidence>
<dbReference type="SUPFAM" id="SSF50129">
    <property type="entry name" value="GroES-like"/>
    <property type="match status" value="1"/>
</dbReference>
<feature type="domain" description="Enoyl reductase (ER)" evidence="6">
    <location>
        <begin position="9"/>
        <end position="342"/>
    </location>
</feature>
<reference evidence="8 10" key="2">
    <citation type="submission" date="2018-06" db="EMBL/GenBank/DDBJ databases">
        <authorList>
            <consortium name="Pathogen Informatics"/>
            <person name="Doyle S."/>
        </authorList>
    </citation>
    <scope>NUCLEOTIDE SEQUENCE [LARGE SCALE GENOMIC DNA]</scope>
    <source>
        <strain evidence="8 10">NCTC12437</strain>
    </source>
</reference>
<protein>
    <submittedName>
        <fullName evidence="7 8">Oxidoreductase, Zn-dependent and NAD(P)-binding</fullName>
        <ecNumber evidence="8">1.1.1.2</ecNumber>
    </submittedName>
</protein>
<dbReference type="OrthoDB" id="9771084at2"/>
<dbReference type="CDD" id="cd05283">
    <property type="entry name" value="CAD1"/>
    <property type="match status" value="1"/>
</dbReference>
<dbReference type="InterPro" id="IPR013154">
    <property type="entry name" value="ADH-like_N"/>
</dbReference>
<evidence type="ECO:0000313" key="10">
    <source>
        <dbReference type="Proteomes" id="UP000255066"/>
    </source>
</evidence>
<keyword evidence="3 5" id="KW-0862">Zinc</keyword>
<dbReference type="Pfam" id="PF08240">
    <property type="entry name" value="ADH_N"/>
    <property type="match status" value="1"/>
</dbReference>
<proteinExistence type="inferred from homology"/>
<dbReference type="Pfam" id="PF00107">
    <property type="entry name" value="ADH_zinc_N"/>
    <property type="match status" value="1"/>
</dbReference>
<dbReference type="InterPro" id="IPR047109">
    <property type="entry name" value="CAD-like"/>
</dbReference>
<gene>
    <name evidence="8" type="primary">yahK_1</name>
    <name evidence="7" type="synonym">yahK</name>
    <name evidence="7" type="ORF">Lbir_1048</name>
    <name evidence="8" type="ORF">NCTC12437_00477</name>
</gene>
<organism evidence="8 10">
    <name type="scientific">Legionella birminghamensis</name>
    <dbReference type="NCBI Taxonomy" id="28083"/>
    <lineage>
        <taxon>Bacteria</taxon>
        <taxon>Pseudomonadati</taxon>
        <taxon>Pseudomonadota</taxon>
        <taxon>Gammaproteobacteria</taxon>
        <taxon>Legionellales</taxon>
        <taxon>Legionellaceae</taxon>
        <taxon>Legionella</taxon>
    </lineage>
</organism>